<name>U6K326_9EIME</name>
<evidence type="ECO:0000313" key="2">
    <source>
        <dbReference type="Proteomes" id="UP000030744"/>
    </source>
</evidence>
<dbReference type="GeneID" id="25381736"/>
<reference evidence="1" key="2">
    <citation type="submission" date="2013-10" db="EMBL/GenBank/DDBJ databases">
        <authorList>
            <person name="Aslett M."/>
        </authorList>
    </citation>
    <scope>NUCLEOTIDE SEQUENCE [LARGE SCALE GENOMIC DNA]</scope>
    <source>
        <strain evidence="1">Houghton</strain>
    </source>
</reference>
<proteinExistence type="predicted"/>
<dbReference type="OrthoDB" id="345453at2759"/>
<evidence type="ECO:0000313" key="1">
    <source>
        <dbReference type="EMBL" id="CDJ32084.1"/>
    </source>
</evidence>
<reference evidence="1" key="1">
    <citation type="submission" date="2013-10" db="EMBL/GenBank/DDBJ databases">
        <title>Genomic analysis of the causative agents of coccidiosis in chickens.</title>
        <authorList>
            <person name="Reid A.J."/>
            <person name="Blake D."/>
            <person name="Billington K."/>
            <person name="Browne H."/>
            <person name="Dunn M."/>
            <person name="Hung S."/>
            <person name="Kawahara F."/>
            <person name="Miranda-Saavedra D."/>
            <person name="Mourier T."/>
            <person name="Nagra H."/>
            <person name="Otto T.D."/>
            <person name="Rawlings N."/>
            <person name="Sanchez A."/>
            <person name="Sanders M."/>
            <person name="Subramaniam C."/>
            <person name="Tay Y."/>
            <person name="Dear P."/>
            <person name="Doerig C."/>
            <person name="Gruber A."/>
            <person name="Parkinson J."/>
            <person name="Shirley M."/>
            <person name="Wan K.L."/>
            <person name="Berriman M."/>
            <person name="Tomley F."/>
            <person name="Pain A."/>
        </authorList>
    </citation>
    <scope>NUCLEOTIDE SEQUENCE [LARGE SCALE GENOMIC DNA]</scope>
    <source>
        <strain evidence="1">Houghton</strain>
    </source>
</reference>
<accession>U6K326</accession>
<organism evidence="1 2">
    <name type="scientific">Eimeria mitis</name>
    <dbReference type="NCBI Taxonomy" id="44415"/>
    <lineage>
        <taxon>Eukaryota</taxon>
        <taxon>Sar</taxon>
        <taxon>Alveolata</taxon>
        <taxon>Apicomplexa</taxon>
        <taxon>Conoidasida</taxon>
        <taxon>Coccidia</taxon>
        <taxon>Eucoccidiorida</taxon>
        <taxon>Eimeriorina</taxon>
        <taxon>Eimeriidae</taxon>
        <taxon>Eimeria</taxon>
    </lineage>
</organism>
<dbReference type="VEuPathDB" id="ToxoDB:EMH_0072330"/>
<protein>
    <submittedName>
        <fullName evidence="1">Rhoptry neck protein 2, putative</fullName>
    </submittedName>
</protein>
<gene>
    <name evidence="1" type="ORF">EMH_0072330</name>
</gene>
<keyword evidence="2" id="KW-1185">Reference proteome</keyword>
<dbReference type="EMBL" id="HG683836">
    <property type="protein sequence ID" value="CDJ32084.1"/>
    <property type="molecule type" value="Genomic_DNA"/>
</dbReference>
<dbReference type="AlphaFoldDB" id="U6K326"/>
<sequence length="116" mass="11968">MGASMSFPGASGSYGGFSITHSADIRSGEVPILQQERVVTGAAGVAAAFEHITPQFAAPPVSKSQIIYGWVPDPEATTTSLEALNAAELNNALRSAAFVNKLRSTLNLHVSVVVAA</sequence>
<dbReference type="Proteomes" id="UP000030744">
    <property type="component" value="Unassembled WGS sequence"/>
</dbReference>
<dbReference type="RefSeq" id="XP_013354649.1">
    <property type="nucleotide sequence ID" value="XM_013499195.1"/>
</dbReference>